<dbReference type="STRING" id="1129793.GPLA_1151"/>
<protein>
    <recommendedName>
        <fullName evidence="4">Secreted protein</fullName>
    </recommendedName>
</protein>
<keyword evidence="1" id="KW-0732">Signal</keyword>
<dbReference type="Proteomes" id="UP000006322">
    <property type="component" value="Unassembled WGS sequence"/>
</dbReference>
<dbReference type="PANTHER" id="PTHR36057:SF1">
    <property type="entry name" value="LIPOPROTEIN LIPID ATTACHMENT SITE-LIKE PROTEIN, PUTATIVE (DUF1223)-RELATED"/>
    <property type="match status" value="1"/>
</dbReference>
<name>K6Z784_9ALTE</name>
<reference evidence="3" key="1">
    <citation type="journal article" date="2014" name="Environ. Microbiol.">
        <title>Comparative genomics of the marine bacterial genus Glaciecola reveals the high degree of genomic diversity and genomic characteristic for cold adaptation.</title>
        <authorList>
            <person name="Qin Q.L."/>
            <person name="Xie B.B."/>
            <person name="Yu Y."/>
            <person name="Shu Y.L."/>
            <person name="Rong J.C."/>
            <person name="Zhang Y.J."/>
            <person name="Zhao D.L."/>
            <person name="Chen X.L."/>
            <person name="Zhang X.Y."/>
            <person name="Chen B."/>
            <person name="Zhou B.C."/>
            <person name="Zhang Y.Z."/>
        </authorList>
    </citation>
    <scope>NUCLEOTIDE SEQUENCE [LARGE SCALE GENOMIC DNA]</scope>
    <source>
        <strain evidence="3">LMG 21857</strain>
    </source>
</reference>
<dbReference type="RefSeq" id="WP_007103870.1">
    <property type="nucleotide sequence ID" value="NZ_BAER01000025.1"/>
</dbReference>
<evidence type="ECO:0000313" key="2">
    <source>
        <dbReference type="EMBL" id="GAC32066.1"/>
    </source>
</evidence>
<accession>K6Z784</accession>
<feature type="chain" id="PRO_5003900683" description="Secreted protein" evidence="1">
    <location>
        <begin position="21"/>
        <end position="257"/>
    </location>
</feature>
<evidence type="ECO:0008006" key="4">
    <source>
        <dbReference type="Google" id="ProtNLM"/>
    </source>
</evidence>
<gene>
    <name evidence="2" type="ORF">GPLA_1151</name>
</gene>
<dbReference type="AlphaFoldDB" id="K6Z784"/>
<dbReference type="OrthoDB" id="9808254at2"/>
<dbReference type="Pfam" id="PF06764">
    <property type="entry name" value="DUF1223"/>
    <property type="match status" value="1"/>
</dbReference>
<dbReference type="PANTHER" id="PTHR36057">
    <property type="match status" value="1"/>
</dbReference>
<comment type="caution">
    <text evidence="2">The sequence shown here is derived from an EMBL/GenBank/DDBJ whole genome shotgun (WGS) entry which is preliminary data.</text>
</comment>
<feature type="signal peptide" evidence="1">
    <location>
        <begin position="1"/>
        <end position="20"/>
    </location>
</feature>
<evidence type="ECO:0000256" key="1">
    <source>
        <dbReference type="SAM" id="SignalP"/>
    </source>
</evidence>
<dbReference type="SUPFAM" id="SSF52833">
    <property type="entry name" value="Thioredoxin-like"/>
    <property type="match status" value="1"/>
</dbReference>
<sequence length="257" mass="29440">MKVYLSIILSCMLLYSTAYSAEATRQHTIQLSSKNKHTTLLEIYSSQGCSSCPPAQRWVNQYENNPALWKTIVPVVFHVDYWDQLGWRDPFASKQFSQRQQEYRRKNKVNSVYTPGFVVEGREWKGWFSGKPLPLINAHHVGQLDVSIDKSVLKLTYQRDELMNDNKDPLIYNIALLGIGISTQVNKGENAGKTLKENFIVLAHQQTSYARDLPVRLVWDKTQIHAQSYGIAIWITDESLTPLQVVAGDIPKDWVIE</sequence>
<organism evidence="2 3">
    <name type="scientific">Paraglaciecola polaris LMG 21857</name>
    <dbReference type="NCBI Taxonomy" id="1129793"/>
    <lineage>
        <taxon>Bacteria</taxon>
        <taxon>Pseudomonadati</taxon>
        <taxon>Pseudomonadota</taxon>
        <taxon>Gammaproteobacteria</taxon>
        <taxon>Alteromonadales</taxon>
        <taxon>Alteromonadaceae</taxon>
        <taxon>Paraglaciecola</taxon>
    </lineage>
</organism>
<dbReference type="InterPro" id="IPR036249">
    <property type="entry name" value="Thioredoxin-like_sf"/>
</dbReference>
<keyword evidence="3" id="KW-1185">Reference proteome</keyword>
<proteinExistence type="predicted"/>
<evidence type="ECO:0000313" key="3">
    <source>
        <dbReference type="Proteomes" id="UP000006322"/>
    </source>
</evidence>
<dbReference type="InterPro" id="IPR010634">
    <property type="entry name" value="DUF1223"/>
</dbReference>
<dbReference type="EMBL" id="BAER01000025">
    <property type="protein sequence ID" value="GAC32066.1"/>
    <property type="molecule type" value="Genomic_DNA"/>
</dbReference>